<dbReference type="Pfam" id="PF00753">
    <property type="entry name" value="Lactamase_B"/>
    <property type="match status" value="1"/>
</dbReference>
<reference evidence="2 3" key="1">
    <citation type="submission" date="2021-03" db="EMBL/GenBank/DDBJ databases">
        <title>Sequencing the genomes of 1000 actinobacteria strains.</title>
        <authorList>
            <person name="Klenk H.-P."/>
        </authorList>
    </citation>
    <scope>NUCLEOTIDE SEQUENCE [LARGE SCALE GENOMIC DNA]</scope>
    <source>
        <strain evidence="2 3">DSM 12936</strain>
    </source>
</reference>
<dbReference type="Gene3D" id="3.60.15.10">
    <property type="entry name" value="Ribonuclease Z/Hydroxyacylglutathione hydrolase-like"/>
    <property type="match status" value="1"/>
</dbReference>
<comment type="caution">
    <text evidence="2">The sequence shown here is derived from an EMBL/GenBank/DDBJ whole genome shotgun (WGS) entry which is preliminary data.</text>
</comment>
<sequence length="277" mass="29966">MTVWICRTCAVEHADTEVPPTATCAICSDERQYVRPEGQRWTTLEELRAEGHRGRVEEVEPGLHGITVEPSVGIGQRALLVATPGGNVLWDPVGYLDDELVAEVRALGGVAAVASSHPHMFGAQVAWSRRFDDAPVLVVAADASWVQRPDPVIELVQETAEPVPGVRLVRIGGHFPGSAVLHLTGRDGRGVLLSGDTVVGTPDEHWVAFLRSYPNKIPLSAAVVARVADRVLALDFDRLYDNVGGRVRQDAAARVRRSADRVVAWTRGDFDHLTGTG</sequence>
<protein>
    <recommendedName>
        <fullName evidence="1">Metallo-beta-lactamase domain-containing protein</fullName>
    </recommendedName>
</protein>
<dbReference type="InterPro" id="IPR001279">
    <property type="entry name" value="Metallo-B-lactamas"/>
</dbReference>
<proteinExistence type="predicted"/>
<dbReference type="InterPro" id="IPR036866">
    <property type="entry name" value="RibonucZ/Hydroxyglut_hydro"/>
</dbReference>
<keyword evidence="3" id="KW-1185">Reference proteome</keyword>
<dbReference type="RefSeq" id="WP_210053390.1">
    <property type="nucleotide sequence ID" value="NZ_BAAAMH010000027.1"/>
</dbReference>
<accession>A0ABS4Z4L8</accession>
<dbReference type="Proteomes" id="UP000758168">
    <property type="component" value="Unassembled WGS sequence"/>
</dbReference>
<organism evidence="2 3">
    <name type="scientific">Microlunatus capsulatus</name>
    <dbReference type="NCBI Taxonomy" id="99117"/>
    <lineage>
        <taxon>Bacteria</taxon>
        <taxon>Bacillati</taxon>
        <taxon>Actinomycetota</taxon>
        <taxon>Actinomycetes</taxon>
        <taxon>Propionibacteriales</taxon>
        <taxon>Propionibacteriaceae</taxon>
        <taxon>Microlunatus</taxon>
    </lineage>
</organism>
<evidence type="ECO:0000313" key="3">
    <source>
        <dbReference type="Proteomes" id="UP000758168"/>
    </source>
</evidence>
<dbReference type="PANTHER" id="PTHR36839">
    <property type="entry name" value="METALLO-BETA-LACTAMASE FAMILY PROTEIN (AFU_ORTHOLOGUE AFUA_5G12770)"/>
    <property type="match status" value="1"/>
</dbReference>
<evidence type="ECO:0000259" key="1">
    <source>
        <dbReference type="SMART" id="SM00849"/>
    </source>
</evidence>
<name>A0ABS4Z4L8_9ACTN</name>
<dbReference type="EMBL" id="JAGIOB010000001">
    <property type="protein sequence ID" value="MBP2415983.1"/>
    <property type="molecule type" value="Genomic_DNA"/>
</dbReference>
<dbReference type="PANTHER" id="PTHR36839:SF1">
    <property type="entry name" value="METALLO-BETA-LACTAMASE FAMILY PROTEIN (AFU_ORTHOLOGUE AFUA_5G12770)"/>
    <property type="match status" value="1"/>
</dbReference>
<dbReference type="SUPFAM" id="SSF56281">
    <property type="entry name" value="Metallo-hydrolase/oxidoreductase"/>
    <property type="match status" value="1"/>
</dbReference>
<evidence type="ECO:0000313" key="2">
    <source>
        <dbReference type="EMBL" id="MBP2415983.1"/>
    </source>
</evidence>
<gene>
    <name evidence="2" type="ORF">JOF54_000905</name>
</gene>
<feature type="domain" description="Metallo-beta-lactamase" evidence="1">
    <location>
        <begin position="75"/>
        <end position="243"/>
    </location>
</feature>
<dbReference type="SMART" id="SM00849">
    <property type="entry name" value="Lactamase_B"/>
    <property type="match status" value="1"/>
</dbReference>